<evidence type="ECO:0000259" key="1">
    <source>
        <dbReference type="PROSITE" id="PS51832"/>
    </source>
</evidence>
<sequence>MLKKINVADLVLGMYFCGFEAAWIDHPFWKKRFLLKRESDLQQAQASGIAYCWIDISRGLDVACVAPLCAAEEHEKPEETASTACPQATPEDPALTAAITLREHAREVTRSVFSGARLGKVLHLEQCVALVEEIACSVLHEPTALLSVLRLKLNDEYTYLHSVAVCALMVALGRTLGLSESACREAGLSGYLHDVGKAFIADDILNKPGKLTAEEFSLIKQHLELGYQYLIQNPDIPAYACDVCRHHHERLDGRGYPDALPAASITLYARMTAICDVYDALTSERPYKHGWDPAEALYQMANWEGHFDRTLLLAFVKTLGIYPVGSLVRLESGVAGLVIRQNPADLTRPVLKILHGQQQHVTVGGILDLMAWPRSDTIVRQGAEETSRLRTLAPGHRRHQQDCAQEDR</sequence>
<protein>
    <submittedName>
        <fullName evidence="2">HD-GYP domain-containing protein</fullName>
    </submittedName>
</protein>
<accession>A0A6M4A0L8</accession>
<dbReference type="InterPro" id="IPR003607">
    <property type="entry name" value="HD/PDEase_dom"/>
</dbReference>
<feature type="domain" description="HD-GYP" evidence="1">
    <location>
        <begin position="136"/>
        <end position="331"/>
    </location>
</feature>
<dbReference type="AlphaFoldDB" id="A0A6M4A0L8"/>
<dbReference type="GO" id="GO:0008081">
    <property type="term" value="F:phosphoric diester hydrolase activity"/>
    <property type="evidence" value="ECO:0007669"/>
    <property type="project" value="UniProtKB-ARBA"/>
</dbReference>
<dbReference type="CDD" id="cd00077">
    <property type="entry name" value="HDc"/>
    <property type="match status" value="1"/>
</dbReference>
<dbReference type="Gene3D" id="1.10.3210.10">
    <property type="entry name" value="Hypothetical protein af1432"/>
    <property type="match status" value="1"/>
</dbReference>
<evidence type="ECO:0000313" key="2">
    <source>
        <dbReference type="EMBL" id="QJQ03953.1"/>
    </source>
</evidence>
<dbReference type="InterPro" id="IPR021812">
    <property type="entry name" value="DUF3391"/>
</dbReference>
<reference evidence="2 3" key="1">
    <citation type="journal article" date="2012" name="J. Bacteriol.">
        <title>Genome sequence of the pathogenic Herbaspirillum seropedicae strain Os34, isolated from rice roots.</title>
        <authorList>
            <person name="Ye W."/>
            <person name="Ye S."/>
            <person name="Liu J."/>
            <person name="Chang S."/>
            <person name="Chen M."/>
            <person name="Zhu B."/>
            <person name="Guo L."/>
            <person name="An Q."/>
        </authorList>
    </citation>
    <scope>NUCLEOTIDE SEQUENCE [LARGE SCALE GENOMIC DNA]</scope>
    <source>
        <strain evidence="2 3">Os34</strain>
    </source>
</reference>
<dbReference type="InterPro" id="IPR037522">
    <property type="entry name" value="HD_GYP_dom"/>
</dbReference>
<dbReference type="PANTHER" id="PTHR43155:SF2">
    <property type="entry name" value="CYCLIC DI-GMP PHOSPHODIESTERASE PA4108"/>
    <property type="match status" value="1"/>
</dbReference>
<organism evidence="2 3">
    <name type="scientific">Herbaspirillum rubrisubalbicans Os34</name>
    <dbReference type="NCBI Taxonomy" id="1235827"/>
    <lineage>
        <taxon>Bacteria</taxon>
        <taxon>Pseudomonadati</taxon>
        <taxon>Pseudomonadota</taxon>
        <taxon>Betaproteobacteria</taxon>
        <taxon>Burkholderiales</taxon>
        <taxon>Oxalobacteraceae</taxon>
        <taxon>Herbaspirillum</taxon>
    </lineage>
</organism>
<dbReference type="PANTHER" id="PTHR43155">
    <property type="entry name" value="CYCLIC DI-GMP PHOSPHODIESTERASE PA4108-RELATED"/>
    <property type="match status" value="1"/>
</dbReference>
<gene>
    <name evidence="2" type="ORF">C798_23035</name>
</gene>
<dbReference type="RefSeq" id="WP_017455364.1">
    <property type="nucleotide sequence ID" value="NZ_CP008956.1"/>
</dbReference>
<dbReference type="SMART" id="SM00471">
    <property type="entry name" value="HDc"/>
    <property type="match status" value="1"/>
</dbReference>
<name>A0A6M4A0L8_9BURK</name>
<dbReference type="Pfam" id="PF13487">
    <property type="entry name" value="HD_5"/>
    <property type="match status" value="1"/>
</dbReference>
<dbReference type="EMBL" id="CP008956">
    <property type="protein sequence ID" value="QJQ03953.1"/>
    <property type="molecule type" value="Genomic_DNA"/>
</dbReference>
<dbReference type="PROSITE" id="PS51832">
    <property type="entry name" value="HD_GYP"/>
    <property type="match status" value="1"/>
</dbReference>
<proteinExistence type="predicted"/>
<evidence type="ECO:0000313" key="3">
    <source>
        <dbReference type="Proteomes" id="UP000501648"/>
    </source>
</evidence>
<dbReference type="SUPFAM" id="SSF109604">
    <property type="entry name" value="HD-domain/PDEase-like"/>
    <property type="match status" value="1"/>
</dbReference>
<dbReference type="Pfam" id="PF11871">
    <property type="entry name" value="DUF3391"/>
    <property type="match status" value="1"/>
</dbReference>
<dbReference type="Proteomes" id="UP000501648">
    <property type="component" value="Chromosome"/>
</dbReference>